<dbReference type="GO" id="GO:0140359">
    <property type="term" value="F:ABC-type transporter activity"/>
    <property type="evidence" value="ECO:0007669"/>
    <property type="project" value="InterPro"/>
</dbReference>
<dbReference type="OrthoDB" id="9768837at2"/>
<feature type="transmembrane region" description="Helical" evidence="5">
    <location>
        <begin position="179"/>
        <end position="200"/>
    </location>
</feature>
<feature type="transmembrane region" description="Helical" evidence="5">
    <location>
        <begin position="21"/>
        <end position="42"/>
    </location>
</feature>
<evidence type="ECO:0000256" key="5">
    <source>
        <dbReference type="SAM" id="Phobius"/>
    </source>
</evidence>
<evidence type="ECO:0000313" key="8">
    <source>
        <dbReference type="Proteomes" id="UP000236454"/>
    </source>
</evidence>
<evidence type="ECO:0000256" key="3">
    <source>
        <dbReference type="ARBA" id="ARBA00022989"/>
    </source>
</evidence>
<gene>
    <name evidence="7" type="ORF">SAMN05216474_2498</name>
</gene>
<feature type="transmembrane region" description="Helical" evidence="5">
    <location>
        <begin position="229"/>
        <end position="254"/>
    </location>
</feature>
<sequence>MKHSWLIAMRELKERVKSRSFLLMALLGPILVLGLTYLLFALGGSEKKILNVLIMDPQEIMSGKIMPKEDPNIKYSFTNTYVDFEEFAKYEEYQKFDIGVELNEKVISNKHIKVMYRETPSERVKTRIQYHVERRFEEIFVKEFTQLSVQKFREIKQPMQFHFFNVYDPKNTDSKLSAWAGYFFGLIIILFIFLFGMTILRSVSKEKSNRIVEVILASVSARQLLVGKVIGIGISALFQFVLWSIIIGTGLFILRETVFIDLLDPSNFNPQQMTQEIANASMQEKLFAAREYNDFVELVYERIQFSSMLIFFTLFFIVAYIFYGSFFAAVGASMGSESDGQQYIIPIMSLLLLALYGGYYTVYYPEGPWANVFAFLPFTSPVAMMVKLGIGFSANDSWELFASLGILLGSALLMFYLAGKIYQNGILQFGHRLKAKHFIKWLKKS</sequence>
<dbReference type="PANTHER" id="PTHR43471:SF1">
    <property type="entry name" value="ABC TRANSPORTER PERMEASE PROTEIN NOSY-RELATED"/>
    <property type="match status" value="1"/>
</dbReference>
<evidence type="ECO:0000259" key="6">
    <source>
        <dbReference type="Pfam" id="PF12698"/>
    </source>
</evidence>
<evidence type="ECO:0000256" key="4">
    <source>
        <dbReference type="ARBA" id="ARBA00023136"/>
    </source>
</evidence>
<dbReference type="InterPro" id="IPR013525">
    <property type="entry name" value="ABC2_TM"/>
</dbReference>
<dbReference type="GO" id="GO:0016020">
    <property type="term" value="C:membrane"/>
    <property type="evidence" value="ECO:0007669"/>
    <property type="project" value="UniProtKB-SubCell"/>
</dbReference>
<keyword evidence="4 5" id="KW-0472">Membrane</keyword>
<proteinExistence type="predicted"/>
<dbReference type="Proteomes" id="UP000236454">
    <property type="component" value="Unassembled WGS sequence"/>
</dbReference>
<feature type="transmembrane region" description="Helical" evidence="5">
    <location>
        <begin position="343"/>
        <end position="362"/>
    </location>
</feature>
<keyword evidence="3 5" id="KW-1133">Transmembrane helix</keyword>
<evidence type="ECO:0000313" key="7">
    <source>
        <dbReference type="EMBL" id="SFT81507.1"/>
    </source>
</evidence>
<name>A0A1I7B2U0_9FLAO</name>
<dbReference type="PANTHER" id="PTHR43471">
    <property type="entry name" value="ABC TRANSPORTER PERMEASE"/>
    <property type="match status" value="1"/>
</dbReference>
<dbReference type="Pfam" id="PF12698">
    <property type="entry name" value="ABC2_membrane_3"/>
    <property type="match status" value="1"/>
</dbReference>
<keyword evidence="2 5" id="KW-0812">Transmembrane</keyword>
<dbReference type="STRING" id="477690.SAMN05216474_2498"/>
<keyword evidence="8" id="KW-1185">Reference proteome</keyword>
<dbReference type="EMBL" id="FPAS01000004">
    <property type="protein sequence ID" value="SFT81507.1"/>
    <property type="molecule type" value="Genomic_DNA"/>
</dbReference>
<comment type="subcellular location">
    <subcellularLocation>
        <location evidence="1">Membrane</location>
        <topology evidence="1">Multi-pass membrane protein</topology>
    </subcellularLocation>
</comment>
<evidence type="ECO:0000256" key="1">
    <source>
        <dbReference type="ARBA" id="ARBA00004141"/>
    </source>
</evidence>
<reference evidence="7 8" key="1">
    <citation type="submission" date="2016-10" db="EMBL/GenBank/DDBJ databases">
        <authorList>
            <person name="de Groot N.N."/>
        </authorList>
    </citation>
    <scope>NUCLEOTIDE SEQUENCE [LARGE SCALE GENOMIC DNA]</scope>
    <source>
        <strain evidence="7 8">CGMCC 1.7005</strain>
    </source>
</reference>
<protein>
    <submittedName>
        <fullName evidence="7">ABC-2 type transport system permease protein</fullName>
    </submittedName>
</protein>
<organism evidence="7 8">
    <name type="scientific">Lishizhenia tianjinensis</name>
    <dbReference type="NCBI Taxonomy" id="477690"/>
    <lineage>
        <taxon>Bacteria</taxon>
        <taxon>Pseudomonadati</taxon>
        <taxon>Bacteroidota</taxon>
        <taxon>Flavobacteriia</taxon>
        <taxon>Flavobacteriales</taxon>
        <taxon>Crocinitomicaceae</taxon>
        <taxon>Lishizhenia</taxon>
    </lineage>
</organism>
<evidence type="ECO:0000256" key="2">
    <source>
        <dbReference type="ARBA" id="ARBA00022692"/>
    </source>
</evidence>
<dbReference type="RefSeq" id="WP_090250639.1">
    <property type="nucleotide sequence ID" value="NZ_FPAS01000004.1"/>
</dbReference>
<accession>A0A1I7B2U0</accession>
<feature type="domain" description="ABC-2 type transporter transmembrane" evidence="6">
    <location>
        <begin position="19"/>
        <end position="418"/>
    </location>
</feature>
<feature type="transmembrane region" description="Helical" evidence="5">
    <location>
        <begin position="398"/>
        <end position="418"/>
    </location>
</feature>
<feature type="transmembrane region" description="Helical" evidence="5">
    <location>
        <begin position="308"/>
        <end position="331"/>
    </location>
</feature>
<dbReference type="AlphaFoldDB" id="A0A1I7B2U0"/>